<sequence>MKQTILKHQSMGVDGKFLLRSIQNDNLPALDLLVRECLQNSLDASLSENPGNKVMVDFIIKNCDCRPLNKIFEGITGKLNQHYREGNVDFIAVKDTYTTGLTGPLRECDVTDAGQFGNLRKLIYEFGQCQENIGKGGSWGIGKTVCFRVGIGIVLYYSRIRLENGSYQERLAAALVENASAPYTLMTYQKRSGTPTGICWWGSVNPDDGTSMPVTDEKEIHSVMDIFGISLYKGEETGTCIIIPYIDKNKLLKNADTAFEEHGETLESIVKLIVQRWYFPRLKNKEYSFGCWLDFRVNGMPVKQSETCRFFEEMQTLYNLSAKKIENPRFTLPDGVNSADIVLRNEFAGSSKAGIVVWKQVTAAGLDMTPPENTLAPYILINKPDEDDTAGNRAIIAYCRHAGMIIDYEVRSAWTMGIPVQPTGTYLLAFFQPNGCNTLKDEAITLDEYLRSSENADHHSWEDRNNDNKVRRIIEKIVKQIPKKIAAALSEDDGSKERNNNKGLQKILGKRFLPPRGYGRRPNGTNGSGSAGGGRASSARDILLNVSDQVFGDNYVQVRYQLSLKKGTQKAFIYFKVHTSSSAMTASEWEQYFGKPFPVTLISCTAVCGQQNIPVTLKDTSNGAAAYGAEFDLSTCSQPGRLHIEGQIRFQYHEETVSISILAQKR</sequence>
<comment type="caution">
    <text evidence="2">The sequence shown here is derived from an EMBL/GenBank/DDBJ whole genome shotgun (WGS) entry which is preliminary data.</text>
</comment>
<keyword evidence="3" id="KW-1185">Reference proteome</keyword>
<accession>A0ABV1CX90</accession>
<evidence type="ECO:0000256" key="1">
    <source>
        <dbReference type="SAM" id="MobiDB-lite"/>
    </source>
</evidence>
<evidence type="ECO:0000313" key="3">
    <source>
        <dbReference type="Proteomes" id="UP001433088"/>
    </source>
</evidence>
<dbReference type="EMBL" id="JBBMEU010000050">
    <property type="protein sequence ID" value="MEQ2422762.1"/>
    <property type="molecule type" value="Genomic_DNA"/>
</dbReference>
<dbReference type="RefSeq" id="WP_301877250.1">
    <property type="nucleotide sequence ID" value="NZ_JBBMEU010000050.1"/>
</dbReference>
<feature type="region of interest" description="Disordered" evidence="1">
    <location>
        <begin position="512"/>
        <end position="534"/>
    </location>
</feature>
<gene>
    <name evidence="2" type="ORF">WMO23_08495</name>
</gene>
<reference evidence="2 3" key="1">
    <citation type="submission" date="2024-03" db="EMBL/GenBank/DDBJ databases">
        <title>Human intestinal bacterial collection.</title>
        <authorList>
            <person name="Pauvert C."/>
            <person name="Hitch T.C.A."/>
            <person name="Clavel T."/>
        </authorList>
    </citation>
    <scope>NUCLEOTIDE SEQUENCE [LARGE SCALE GENOMIC DNA]</scope>
    <source>
        <strain evidence="2 3">CLA-AA-H81</strain>
    </source>
</reference>
<name>A0ABV1CX90_9FIRM</name>
<dbReference type="Proteomes" id="UP001433088">
    <property type="component" value="Unassembled WGS sequence"/>
</dbReference>
<protein>
    <recommendedName>
        <fullName evidence="4">ATP-binding protein</fullName>
    </recommendedName>
</protein>
<organism evidence="2 3">
    <name type="scientific">Megasphaera intestinihominis</name>
    <dbReference type="NCBI Taxonomy" id="3133159"/>
    <lineage>
        <taxon>Bacteria</taxon>
        <taxon>Bacillati</taxon>
        <taxon>Bacillota</taxon>
        <taxon>Negativicutes</taxon>
        <taxon>Veillonellales</taxon>
        <taxon>Veillonellaceae</taxon>
        <taxon>Megasphaera</taxon>
    </lineage>
</organism>
<evidence type="ECO:0008006" key="4">
    <source>
        <dbReference type="Google" id="ProtNLM"/>
    </source>
</evidence>
<proteinExistence type="predicted"/>
<evidence type="ECO:0000313" key="2">
    <source>
        <dbReference type="EMBL" id="MEQ2422762.1"/>
    </source>
</evidence>